<dbReference type="CDD" id="cd00130">
    <property type="entry name" value="PAS"/>
    <property type="match status" value="1"/>
</dbReference>
<organism evidence="3 4">
    <name type="scientific">Candidatus Curtissbacteria bacterium RIFCSPHIGHO2_02_FULL_40_16b</name>
    <dbReference type="NCBI Taxonomy" id="1797714"/>
    <lineage>
        <taxon>Bacteria</taxon>
        <taxon>Candidatus Curtissiibacteriota</taxon>
    </lineage>
</organism>
<dbReference type="Proteomes" id="UP000177369">
    <property type="component" value="Unassembled WGS sequence"/>
</dbReference>
<dbReference type="Gene3D" id="3.30.450.20">
    <property type="entry name" value="PAS domain"/>
    <property type="match status" value="1"/>
</dbReference>
<dbReference type="EMBL" id="MFBD01000027">
    <property type="protein sequence ID" value="OGD88488.1"/>
    <property type="molecule type" value="Genomic_DNA"/>
</dbReference>
<sequence>MTLQVKYILGLSSFIFFLLIGYISIFILRADTTLQSLMQIFYILAIIIGISLKTFLPKIPKDKKIYFYIIALTPVVAFIYLLIFSTGSIFSPYLILTHFFTIAVSFLISPLIAVSFVFATISLLVYNSVLDTALKTLSSQNPFLGILYVISYLGLIPLSYILAKEYKVKEEWAKILEKQIATSKTQEEEFLKNISEVIIVIDVNFKILYINKKAEEYFNLNNDAINKNIYELFKFKNKDGIDIYSYSLPFTQTIQSKQPQKLLDLQIKTNVGSFKKIDMKIIPAIESEKSIGLILIIQDRSNMDTMLTQKEETSTSALRKFLELISNQKDTIQTLTLPPSEQQKLDSLKKQNQTLIQAAEDLMYTIRIESGEIGVISNIFDIGKLLDEIIIKENKKGNSTGVLLYPRISENKKDILMPKLKKVELKFAKRNFPEIFIIGDETSVEQSVTRVLKLLYLTSSNSSPITVDVLRDKELATINLISHKSVVPDKQAMNLFEKYYGQLSGLPELKLGSGLEGFIAKTILERMGANVTTSTTGEKSLTVIIRFGVYTKAPPT</sequence>
<dbReference type="InterPro" id="IPR013767">
    <property type="entry name" value="PAS_fold"/>
</dbReference>
<gene>
    <name evidence="3" type="ORF">A3D04_01350</name>
</gene>
<dbReference type="SUPFAM" id="SSF55785">
    <property type="entry name" value="PYP-like sensor domain (PAS domain)"/>
    <property type="match status" value="1"/>
</dbReference>
<feature type="transmembrane region" description="Helical" evidence="1">
    <location>
        <begin position="65"/>
        <end position="83"/>
    </location>
</feature>
<reference evidence="3 4" key="1">
    <citation type="journal article" date="2016" name="Nat. Commun.">
        <title>Thousands of microbial genomes shed light on interconnected biogeochemical processes in an aquifer system.</title>
        <authorList>
            <person name="Anantharaman K."/>
            <person name="Brown C.T."/>
            <person name="Hug L.A."/>
            <person name="Sharon I."/>
            <person name="Castelle C.J."/>
            <person name="Probst A.J."/>
            <person name="Thomas B.C."/>
            <person name="Singh A."/>
            <person name="Wilkins M.J."/>
            <person name="Karaoz U."/>
            <person name="Brodie E.L."/>
            <person name="Williams K.H."/>
            <person name="Hubbard S.S."/>
            <person name="Banfield J.F."/>
        </authorList>
    </citation>
    <scope>NUCLEOTIDE SEQUENCE [LARGE SCALE GENOMIC DNA]</scope>
</reference>
<dbReference type="GO" id="GO:0006355">
    <property type="term" value="P:regulation of DNA-templated transcription"/>
    <property type="evidence" value="ECO:0007669"/>
    <property type="project" value="InterPro"/>
</dbReference>
<name>A0A1F5G9F5_9BACT</name>
<feature type="transmembrane region" description="Helical" evidence="1">
    <location>
        <begin position="40"/>
        <end position="59"/>
    </location>
</feature>
<comment type="caution">
    <text evidence="3">The sequence shown here is derived from an EMBL/GenBank/DDBJ whole genome shotgun (WGS) entry which is preliminary data.</text>
</comment>
<dbReference type="Pfam" id="PF00989">
    <property type="entry name" value="PAS"/>
    <property type="match status" value="1"/>
</dbReference>
<evidence type="ECO:0000313" key="4">
    <source>
        <dbReference type="Proteomes" id="UP000177369"/>
    </source>
</evidence>
<feature type="transmembrane region" description="Helical" evidence="1">
    <location>
        <begin position="95"/>
        <end position="125"/>
    </location>
</feature>
<keyword evidence="1" id="KW-0472">Membrane</keyword>
<evidence type="ECO:0000259" key="2">
    <source>
        <dbReference type="Pfam" id="PF00989"/>
    </source>
</evidence>
<feature type="transmembrane region" description="Helical" evidence="1">
    <location>
        <begin position="6"/>
        <end position="28"/>
    </location>
</feature>
<feature type="domain" description="PAS fold" evidence="2">
    <location>
        <begin position="189"/>
        <end position="300"/>
    </location>
</feature>
<evidence type="ECO:0000256" key="1">
    <source>
        <dbReference type="SAM" id="Phobius"/>
    </source>
</evidence>
<keyword evidence="1" id="KW-0812">Transmembrane</keyword>
<proteinExistence type="predicted"/>
<dbReference type="AlphaFoldDB" id="A0A1F5G9F5"/>
<dbReference type="STRING" id="1797714.A3D04_01350"/>
<accession>A0A1F5G9F5</accession>
<evidence type="ECO:0000313" key="3">
    <source>
        <dbReference type="EMBL" id="OGD88488.1"/>
    </source>
</evidence>
<dbReference type="InterPro" id="IPR035965">
    <property type="entry name" value="PAS-like_dom_sf"/>
</dbReference>
<keyword evidence="1" id="KW-1133">Transmembrane helix</keyword>
<dbReference type="InterPro" id="IPR000014">
    <property type="entry name" value="PAS"/>
</dbReference>
<feature type="transmembrane region" description="Helical" evidence="1">
    <location>
        <begin position="145"/>
        <end position="163"/>
    </location>
</feature>
<protein>
    <recommendedName>
        <fullName evidence="2">PAS fold domain-containing protein</fullName>
    </recommendedName>
</protein>